<dbReference type="SMART" id="SM00487">
    <property type="entry name" value="DEXDc"/>
    <property type="match status" value="1"/>
</dbReference>
<dbReference type="Gene3D" id="3.40.50.10810">
    <property type="entry name" value="Tandem AAA-ATPase domain"/>
    <property type="match status" value="1"/>
</dbReference>
<dbReference type="PROSITE" id="PS51192">
    <property type="entry name" value="HELICASE_ATP_BIND_1"/>
    <property type="match status" value="1"/>
</dbReference>
<dbReference type="EC" id="3.6.4.13" evidence="4"/>
<keyword evidence="4" id="KW-0347">Helicase</keyword>
<accession>A0A1J5QBN4</accession>
<evidence type="ECO:0000313" key="4">
    <source>
        <dbReference type="EMBL" id="OIQ73373.1"/>
    </source>
</evidence>
<dbReference type="InterPro" id="IPR027417">
    <property type="entry name" value="P-loop_NTPase"/>
</dbReference>
<sequence>MASDEFRLRVEPLLAAKREAFPYQEDAVAFVASRQSAAIFHEQGLGKTKIAIDVILRWLREFQVDTALVITKKGLIANWQREFEVHSHLRPLVLSEDGKQNYLAFTTGTRLLLGHYEVARKEERRLRAWLGSRRVGVVLDEAAKIKNPAAGLTQVYHRLAPLFAKRVIMTGTPVANRPYDVWSEIFFLDQGATLGPDFAQFKADHDLLPTYAHDPPAFAAYQRRLESTSEALRHISIRETKDGGCISLPSKEYVRIVTDWEPEQHEMYRRVRDDLRVAITQNGQLVLDNQEAALKRLLRLVQISSNPRLIDEGYSSEPGKFRPLAELISDVIRQGEKVIVWTAFNQNVEWLAAKLSSYGALALHGKMPMERRNQVVEWFLENEEDRVLVATPGAAKEGLTLTVANHVVFYDRTYSLDDYLQAQDRIHRVSQERTCFVYNLIMRDSIDEWIDALLEEKHLAARLTQGDISRETYAECATLSFFEVLHGILG</sequence>
<dbReference type="PANTHER" id="PTHR45629">
    <property type="entry name" value="SNF2/RAD54 FAMILY MEMBER"/>
    <property type="match status" value="1"/>
</dbReference>
<dbReference type="Gene3D" id="3.40.50.300">
    <property type="entry name" value="P-loop containing nucleotide triphosphate hydrolases"/>
    <property type="match status" value="1"/>
</dbReference>
<dbReference type="EMBL" id="MLJW01002892">
    <property type="protein sequence ID" value="OIQ73373.1"/>
    <property type="molecule type" value="Genomic_DNA"/>
</dbReference>
<keyword evidence="4" id="KW-0067">ATP-binding</keyword>
<evidence type="ECO:0000259" key="2">
    <source>
        <dbReference type="PROSITE" id="PS51192"/>
    </source>
</evidence>
<evidence type="ECO:0000259" key="3">
    <source>
        <dbReference type="PROSITE" id="PS51194"/>
    </source>
</evidence>
<protein>
    <submittedName>
        <fullName evidence="4">ATP-dependent RNA helicase DbpA</fullName>
        <ecNumber evidence="4">3.6.4.13</ecNumber>
    </submittedName>
</protein>
<dbReference type="InterPro" id="IPR000330">
    <property type="entry name" value="SNF2_N"/>
</dbReference>
<gene>
    <name evidence="4" type="primary">dbpA_7</name>
    <name evidence="4" type="ORF">GALL_449920</name>
</gene>
<dbReference type="SUPFAM" id="SSF52540">
    <property type="entry name" value="P-loop containing nucleoside triphosphate hydrolases"/>
    <property type="match status" value="2"/>
</dbReference>
<dbReference type="InterPro" id="IPR001650">
    <property type="entry name" value="Helicase_C-like"/>
</dbReference>
<dbReference type="InterPro" id="IPR038718">
    <property type="entry name" value="SNF2-like_sf"/>
</dbReference>
<dbReference type="Pfam" id="PF00176">
    <property type="entry name" value="SNF2-rel_dom"/>
    <property type="match status" value="1"/>
</dbReference>
<keyword evidence="4" id="KW-0547">Nucleotide-binding</keyword>
<comment type="caution">
    <text evidence="4">The sequence shown here is derived from an EMBL/GenBank/DDBJ whole genome shotgun (WGS) entry which is preliminary data.</text>
</comment>
<dbReference type="AlphaFoldDB" id="A0A1J5QBN4"/>
<evidence type="ECO:0000256" key="1">
    <source>
        <dbReference type="ARBA" id="ARBA00022801"/>
    </source>
</evidence>
<dbReference type="InterPro" id="IPR050496">
    <property type="entry name" value="SNF2_RAD54_helicase_repair"/>
</dbReference>
<dbReference type="SMART" id="SM00490">
    <property type="entry name" value="HELICc"/>
    <property type="match status" value="1"/>
</dbReference>
<dbReference type="CDD" id="cd18793">
    <property type="entry name" value="SF2_C_SNF"/>
    <property type="match status" value="1"/>
</dbReference>
<proteinExistence type="predicted"/>
<feature type="domain" description="Helicase C-terminal" evidence="3">
    <location>
        <begin position="323"/>
        <end position="465"/>
    </location>
</feature>
<dbReference type="Pfam" id="PF00271">
    <property type="entry name" value="Helicase_C"/>
    <property type="match status" value="1"/>
</dbReference>
<dbReference type="InterPro" id="IPR014001">
    <property type="entry name" value="Helicase_ATP-bd"/>
</dbReference>
<dbReference type="PROSITE" id="PS51194">
    <property type="entry name" value="HELICASE_CTER"/>
    <property type="match status" value="1"/>
</dbReference>
<dbReference type="GO" id="GO:0016787">
    <property type="term" value="F:hydrolase activity"/>
    <property type="evidence" value="ECO:0007669"/>
    <property type="project" value="UniProtKB-KW"/>
</dbReference>
<name>A0A1J5QBN4_9ZZZZ</name>
<organism evidence="4">
    <name type="scientific">mine drainage metagenome</name>
    <dbReference type="NCBI Taxonomy" id="410659"/>
    <lineage>
        <taxon>unclassified sequences</taxon>
        <taxon>metagenomes</taxon>
        <taxon>ecological metagenomes</taxon>
    </lineage>
</organism>
<keyword evidence="1 4" id="KW-0378">Hydrolase</keyword>
<reference evidence="4" key="1">
    <citation type="submission" date="2016-10" db="EMBL/GenBank/DDBJ databases">
        <title>Sequence of Gallionella enrichment culture.</title>
        <authorList>
            <person name="Poehlein A."/>
            <person name="Muehling M."/>
            <person name="Daniel R."/>
        </authorList>
    </citation>
    <scope>NUCLEOTIDE SEQUENCE</scope>
</reference>
<dbReference type="GO" id="GO:0003724">
    <property type="term" value="F:RNA helicase activity"/>
    <property type="evidence" value="ECO:0007669"/>
    <property type="project" value="UniProtKB-EC"/>
</dbReference>
<dbReference type="InterPro" id="IPR049730">
    <property type="entry name" value="SNF2/RAD54-like_C"/>
</dbReference>
<dbReference type="GO" id="GO:0005524">
    <property type="term" value="F:ATP binding"/>
    <property type="evidence" value="ECO:0007669"/>
    <property type="project" value="InterPro"/>
</dbReference>
<feature type="domain" description="Helicase ATP-binding" evidence="2">
    <location>
        <begin position="28"/>
        <end position="191"/>
    </location>
</feature>
<dbReference type="PANTHER" id="PTHR45629:SF7">
    <property type="entry name" value="DNA EXCISION REPAIR PROTEIN ERCC-6-RELATED"/>
    <property type="match status" value="1"/>
</dbReference>